<evidence type="ECO:0000256" key="14">
    <source>
        <dbReference type="ARBA" id="ARBA00023137"/>
    </source>
</evidence>
<evidence type="ECO:0000259" key="17">
    <source>
        <dbReference type="Pfam" id="PF02706"/>
    </source>
</evidence>
<organism evidence="20 21">
    <name type="scientific">Aequorivita vitellina</name>
    <dbReference type="NCBI Taxonomy" id="2874475"/>
    <lineage>
        <taxon>Bacteria</taxon>
        <taxon>Pseudomonadati</taxon>
        <taxon>Bacteroidota</taxon>
        <taxon>Flavobacteriia</taxon>
        <taxon>Flavobacteriales</taxon>
        <taxon>Flavobacteriaceae</taxon>
        <taxon>Aequorivita</taxon>
    </lineage>
</organism>
<dbReference type="GO" id="GO:0004715">
    <property type="term" value="F:non-membrane spanning protein tyrosine kinase activity"/>
    <property type="evidence" value="ECO:0007669"/>
    <property type="project" value="UniProtKB-EC"/>
</dbReference>
<keyword evidence="9" id="KW-0547">Nucleotide-binding</keyword>
<comment type="caution">
    <text evidence="20">The sequence shown here is derived from an EMBL/GenBank/DDBJ whole genome shotgun (WGS) entry which is preliminary data.</text>
</comment>
<dbReference type="EMBL" id="JAIRBA010000049">
    <property type="protein sequence ID" value="MCG2420450.1"/>
    <property type="molecule type" value="Genomic_DNA"/>
</dbReference>
<keyword evidence="13 16" id="KW-0472">Membrane</keyword>
<evidence type="ECO:0000259" key="19">
    <source>
        <dbReference type="Pfam" id="PF13807"/>
    </source>
</evidence>
<dbReference type="Pfam" id="PF13614">
    <property type="entry name" value="AAA_31"/>
    <property type="match status" value="1"/>
</dbReference>
<evidence type="ECO:0000256" key="7">
    <source>
        <dbReference type="ARBA" id="ARBA00022679"/>
    </source>
</evidence>
<keyword evidence="5" id="KW-1003">Cell membrane</keyword>
<keyword evidence="14" id="KW-0829">Tyrosine-protein kinase</keyword>
<dbReference type="RefSeq" id="WP_237604223.1">
    <property type="nucleotide sequence ID" value="NZ_JAIRBA010000049.1"/>
</dbReference>
<dbReference type="NCBIfam" id="TIGR01007">
    <property type="entry name" value="eps_fam"/>
    <property type="match status" value="1"/>
</dbReference>
<comment type="subcellular location">
    <subcellularLocation>
        <location evidence="1">Cell inner membrane</location>
        <topology evidence="1">Multi-pass membrane protein</topology>
    </subcellularLocation>
</comment>
<dbReference type="InterPro" id="IPR050445">
    <property type="entry name" value="Bact_polysacc_biosynth/exp"/>
</dbReference>
<dbReference type="GO" id="GO:0005886">
    <property type="term" value="C:plasma membrane"/>
    <property type="evidence" value="ECO:0007669"/>
    <property type="project" value="UniProtKB-SubCell"/>
</dbReference>
<keyword evidence="11" id="KW-0067">ATP-binding</keyword>
<dbReference type="InterPro" id="IPR005702">
    <property type="entry name" value="Wzc-like_C"/>
</dbReference>
<feature type="transmembrane region" description="Helical" evidence="16">
    <location>
        <begin position="28"/>
        <end position="47"/>
    </location>
</feature>
<evidence type="ECO:0000256" key="12">
    <source>
        <dbReference type="ARBA" id="ARBA00022989"/>
    </source>
</evidence>
<proteinExistence type="inferred from homology"/>
<dbReference type="SUPFAM" id="SSF52540">
    <property type="entry name" value="P-loop containing nucleoside triphosphate hydrolases"/>
    <property type="match status" value="1"/>
</dbReference>
<gene>
    <name evidence="20" type="ORF">K8089_15595</name>
</gene>
<dbReference type="Gene3D" id="3.40.50.300">
    <property type="entry name" value="P-loop containing nucleotide triphosphate hydrolases"/>
    <property type="match status" value="1"/>
</dbReference>
<keyword evidence="7 20" id="KW-0808">Transferase</keyword>
<feature type="transmembrane region" description="Helical" evidence="16">
    <location>
        <begin position="495"/>
        <end position="518"/>
    </location>
</feature>
<accession>A0A9X1QY76</accession>
<evidence type="ECO:0000256" key="15">
    <source>
        <dbReference type="ARBA" id="ARBA00051245"/>
    </source>
</evidence>
<dbReference type="GO" id="GO:0005524">
    <property type="term" value="F:ATP binding"/>
    <property type="evidence" value="ECO:0007669"/>
    <property type="project" value="UniProtKB-KW"/>
</dbReference>
<dbReference type="InterPro" id="IPR027417">
    <property type="entry name" value="P-loop_NTPase"/>
</dbReference>
<evidence type="ECO:0000256" key="10">
    <source>
        <dbReference type="ARBA" id="ARBA00022777"/>
    </source>
</evidence>
<dbReference type="EC" id="2.7.10.2" evidence="4"/>
<keyword evidence="8 16" id="KW-0812">Transmembrane</keyword>
<dbReference type="InterPro" id="IPR032807">
    <property type="entry name" value="GNVR"/>
</dbReference>
<dbReference type="Pfam" id="PF02706">
    <property type="entry name" value="Wzz"/>
    <property type="match status" value="1"/>
</dbReference>
<keyword evidence="6" id="KW-0997">Cell inner membrane</keyword>
<evidence type="ECO:0000256" key="11">
    <source>
        <dbReference type="ARBA" id="ARBA00022840"/>
    </source>
</evidence>
<evidence type="ECO:0000256" key="2">
    <source>
        <dbReference type="ARBA" id="ARBA00007316"/>
    </source>
</evidence>
<evidence type="ECO:0000256" key="13">
    <source>
        <dbReference type="ARBA" id="ARBA00023136"/>
    </source>
</evidence>
<dbReference type="Pfam" id="PF13807">
    <property type="entry name" value="GNVR"/>
    <property type="match status" value="1"/>
</dbReference>
<dbReference type="InterPro" id="IPR025669">
    <property type="entry name" value="AAA_dom"/>
</dbReference>
<comment type="catalytic activity">
    <reaction evidence="15">
        <text>L-tyrosyl-[protein] + ATP = O-phospho-L-tyrosyl-[protein] + ADP + H(+)</text>
        <dbReference type="Rhea" id="RHEA:10596"/>
        <dbReference type="Rhea" id="RHEA-COMP:10136"/>
        <dbReference type="Rhea" id="RHEA-COMP:20101"/>
        <dbReference type="ChEBI" id="CHEBI:15378"/>
        <dbReference type="ChEBI" id="CHEBI:30616"/>
        <dbReference type="ChEBI" id="CHEBI:46858"/>
        <dbReference type="ChEBI" id="CHEBI:61978"/>
        <dbReference type="ChEBI" id="CHEBI:456216"/>
        <dbReference type="EC" id="2.7.10.2"/>
    </reaction>
</comment>
<evidence type="ECO:0000256" key="1">
    <source>
        <dbReference type="ARBA" id="ARBA00004429"/>
    </source>
</evidence>
<evidence type="ECO:0000313" key="21">
    <source>
        <dbReference type="Proteomes" id="UP001139461"/>
    </source>
</evidence>
<comment type="similarity">
    <text evidence="2">Belongs to the CpsD/CapB family.</text>
</comment>
<comment type="similarity">
    <text evidence="3">Belongs to the etk/wzc family.</text>
</comment>
<evidence type="ECO:0000256" key="16">
    <source>
        <dbReference type="SAM" id="Phobius"/>
    </source>
</evidence>
<evidence type="ECO:0000256" key="9">
    <source>
        <dbReference type="ARBA" id="ARBA00022741"/>
    </source>
</evidence>
<name>A0A9X1QY76_9FLAO</name>
<keyword evidence="21" id="KW-1185">Reference proteome</keyword>
<evidence type="ECO:0000256" key="5">
    <source>
        <dbReference type="ARBA" id="ARBA00022475"/>
    </source>
</evidence>
<feature type="domain" description="Polysaccharide chain length determinant N-terminal" evidence="17">
    <location>
        <begin position="15"/>
        <end position="109"/>
    </location>
</feature>
<dbReference type="CDD" id="cd05387">
    <property type="entry name" value="BY-kinase"/>
    <property type="match status" value="1"/>
</dbReference>
<keyword evidence="12 16" id="KW-1133">Transmembrane helix</keyword>
<dbReference type="PANTHER" id="PTHR32309:SF13">
    <property type="entry name" value="FERRIC ENTEROBACTIN TRANSPORT PROTEIN FEPE"/>
    <property type="match status" value="1"/>
</dbReference>
<evidence type="ECO:0000256" key="3">
    <source>
        <dbReference type="ARBA" id="ARBA00008883"/>
    </source>
</evidence>
<evidence type="ECO:0000313" key="20">
    <source>
        <dbReference type="EMBL" id="MCG2420450.1"/>
    </source>
</evidence>
<dbReference type="PANTHER" id="PTHR32309">
    <property type="entry name" value="TYROSINE-PROTEIN KINASE"/>
    <property type="match status" value="1"/>
</dbReference>
<evidence type="ECO:0000256" key="6">
    <source>
        <dbReference type="ARBA" id="ARBA00022519"/>
    </source>
</evidence>
<dbReference type="InterPro" id="IPR003856">
    <property type="entry name" value="LPS_length_determ_N"/>
</dbReference>
<reference evidence="20" key="1">
    <citation type="submission" date="2021-09" db="EMBL/GenBank/DDBJ databases">
        <title>Genome of Aequorivita sp. strain F47161.</title>
        <authorList>
            <person name="Wang Y."/>
        </authorList>
    </citation>
    <scope>NUCLEOTIDE SEQUENCE</scope>
    <source>
        <strain evidence="20">F47161</strain>
    </source>
</reference>
<feature type="domain" description="AAA" evidence="18">
    <location>
        <begin position="586"/>
        <end position="711"/>
    </location>
</feature>
<keyword evidence="10" id="KW-0418">Kinase</keyword>
<feature type="domain" description="Tyrosine-protein kinase G-rich" evidence="19">
    <location>
        <begin position="444"/>
        <end position="514"/>
    </location>
</feature>
<dbReference type="AlphaFoldDB" id="A0A9X1QY76"/>
<evidence type="ECO:0000256" key="8">
    <source>
        <dbReference type="ARBA" id="ARBA00022692"/>
    </source>
</evidence>
<dbReference type="Proteomes" id="UP001139461">
    <property type="component" value="Unassembled WGS sequence"/>
</dbReference>
<protein>
    <recommendedName>
        <fullName evidence="4">non-specific protein-tyrosine kinase</fullName>
        <ecNumber evidence="4">2.7.10.2</ecNumber>
    </recommendedName>
</protein>
<sequence length="790" mass="88910">MQDQPQSHPHSEDQELTLREQLEAYLRYWPWFIIGVLLALTGAYLYLRYTVPSYKVTATILIKDEKSNALTELSAFQDMGLAGLSSSDFDNELEILKSKSLTEKVVDELNLQVRYYKEGNVRDAEVYDNLSFEVKLLPTPEKSGTPSGYLYINPLSTTTFSLKIEGQNKETHKFGEPLSFDWGTLVVTPNLSVLNKNSENNELRVSISNKDAVVGSLRNGITATQVSKNSTVIGLELVSPVPEKAKAILDELIQQYNEDAINDKNMISRNTANFIQSRLEIITSELDSVETGKVEFKQENRLTDIAAEGQLFLENASEFNKKQLEVETQIALVNTMQEYIDNGSPDDLLPANLGVDKEGFAGEIEQYNQLILQRNKLLQSSTLKNPLVVGLEDQIAGLRANIKQSLSNVKSGLQIQRNRLNQQGARIGGEISAIPAKEKQFRSISRQQEIKEALYLYLLQKREETAISLAVTTPKAKIVDSAYSSSGPVSPKRQIILLAALILGLLIPFLVIYIQLLLDNKIRNRAYIERNGGDIPIVGEVPELGKKDEELVQVNDYSILAESFRILRTNLQYLMLDKQEETERGKVIFVTSTVKGEGKTFVSSNLAITLANSGAKVVLVGADIRNPQLQRYIHHEYINNGVVEYLVYKDSTVDDYLQASKIQDNLWLMMSGTIPPNPAELWMQKRAGDLFENLANQFDYVVVDTAPSMLVTDTLLINKYADITLYTLRAGYTEKKLLDFPIEQEKTKKLKHVAFVLNNVSMANFGYGNKYGYTYGQKKQTFWQKAFGKR</sequence>
<evidence type="ECO:0000259" key="18">
    <source>
        <dbReference type="Pfam" id="PF13614"/>
    </source>
</evidence>
<evidence type="ECO:0000256" key="4">
    <source>
        <dbReference type="ARBA" id="ARBA00011903"/>
    </source>
</evidence>